<sequence>MSVPPPPSQPQAQPGPYGPPPGQPDGGFGAPPPPAPKKNKALGLLLKIGVPVLVVLVAGVIGILNFVDSPATSNVGDCLNVTQFNSTTEPTKADCASPEANLRIGAKLDGSSGACPAGGTYDEYTVSGRGSYKLCLVLNVKQGECVANFSAGETGYKRVPCTDPSAEVEFLKVAEGVVDEALCEGTEAEKVLTYPQPATTLCFRQVQA</sequence>
<comment type="caution">
    <text evidence="3">The sequence shown here is derived from an EMBL/GenBank/DDBJ whole genome shotgun (WGS) entry which is preliminary data.</text>
</comment>
<feature type="region of interest" description="Disordered" evidence="1">
    <location>
        <begin position="1"/>
        <end position="35"/>
    </location>
</feature>
<dbReference type="Proteomes" id="UP000741013">
    <property type="component" value="Unassembled WGS sequence"/>
</dbReference>
<name>A0ABS4PH97_9PSEU</name>
<keyword evidence="2" id="KW-0472">Membrane</keyword>
<proteinExistence type="predicted"/>
<keyword evidence="2" id="KW-1133">Transmembrane helix</keyword>
<evidence type="ECO:0000256" key="1">
    <source>
        <dbReference type="SAM" id="MobiDB-lite"/>
    </source>
</evidence>
<accession>A0ABS4PH97</accession>
<keyword evidence="2" id="KW-0812">Transmembrane</keyword>
<evidence type="ECO:0000313" key="4">
    <source>
        <dbReference type="Proteomes" id="UP000741013"/>
    </source>
</evidence>
<organism evidence="3 4">
    <name type="scientific">Amycolatopsis magusensis</name>
    <dbReference type="NCBI Taxonomy" id="882444"/>
    <lineage>
        <taxon>Bacteria</taxon>
        <taxon>Bacillati</taxon>
        <taxon>Actinomycetota</taxon>
        <taxon>Actinomycetes</taxon>
        <taxon>Pseudonocardiales</taxon>
        <taxon>Pseudonocardiaceae</taxon>
        <taxon>Amycolatopsis</taxon>
    </lineage>
</organism>
<evidence type="ECO:0000256" key="2">
    <source>
        <dbReference type="SAM" id="Phobius"/>
    </source>
</evidence>
<dbReference type="EMBL" id="JAGGMS010000001">
    <property type="protein sequence ID" value="MBP2178782.1"/>
    <property type="molecule type" value="Genomic_DNA"/>
</dbReference>
<keyword evidence="4" id="KW-1185">Reference proteome</keyword>
<evidence type="ECO:0000313" key="3">
    <source>
        <dbReference type="EMBL" id="MBP2178782.1"/>
    </source>
</evidence>
<dbReference type="RefSeq" id="WP_209662419.1">
    <property type="nucleotide sequence ID" value="NZ_JAGGMS010000001.1"/>
</dbReference>
<gene>
    <name evidence="3" type="ORF">JOM49_000308</name>
</gene>
<reference evidence="3 4" key="1">
    <citation type="submission" date="2021-03" db="EMBL/GenBank/DDBJ databases">
        <title>Sequencing the genomes of 1000 actinobacteria strains.</title>
        <authorList>
            <person name="Klenk H.-P."/>
        </authorList>
    </citation>
    <scope>NUCLEOTIDE SEQUENCE [LARGE SCALE GENOMIC DNA]</scope>
    <source>
        <strain evidence="3 4">DSM 45510</strain>
    </source>
</reference>
<feature type="transmembrane region" description="Helical" evidence="2">
    <location>
        <begin position="44"/>
        <end position="67"/>
    </location>
</feature>
<protein>
    <submittedName>
        <fullName evidence="3">Uncharacterized protein</fullName>
    </submittedName>
</protein>